<organism evidence="3 4">
    <name type="scientific">Thalassococcus halodurans</name>
    <dbReference type="NCBI Taxonomy" id="373675"/>
    <lineage>
        <taxon>Bacteria</taxon>
        <taxon>Pseudomonadati</taxon>
        <taxon>Pseudomonadota</taxon>
        <taxon>Alphaproteobacteria</taxon>
        <taxon>Rhodobacterales</taxon>
        <taxon>Roseobacteraceae</taxon>
        <taxon>Thalassococcus</taxon>
    </lineage>
</organism>
<dbReference type="InterPro" id="IPR023614">
    <property type="entry name" value="Porin_dom_sf"/>
</dbReference>
<evidence type="ECO:0000256" key="1">
    <source>
        <dbReference type="SAM" id="SignalP"/>
    </source>
</evidence>
<dbReference type="SUPFAM" id="SSF56935">
    <property type="entry name" value="Porins"/>
    <property type="match status" value="1"/>
</dbReference>
<dbReference type="Proteomes" id="UP000236752">
    <property type="component" value="Unassembled WGS sequence"/>
</dbReference>
<reference evidence="3 4" key="1">
    <citation type="submission" date="2016-10" db="EMBL/GenBank/DDBJ databases">
        <authorList>
            <person name="de Groot N.N."/>
        </authorList>
    </citation>
    <scope>NUCLEOTIDE SEQUENCE [LARGE SCALE GENOMIC DNA]</scope>
    <source>
        <strain evidence="3 4">DSM 26915</strain>
    </source>
</reference>
<keyword evidence="4" id="KW-1185">Reference proteome</keyword>
<accession>A0A1H5YLF1</accession>
<evidence type="ECO:0000259" key="2">
    <source>
        <dbReference type="Pfam" id="PF13609"/>
    </source>
</evidence>
<dbReference type="Pfam" id="PF13609">
    <property type="entry name" value="Porin_4"/>
    <property type="match status" value="1"/>
</dbReference>
<dbReference type="GO" id="GO:0015288">
    <property type="term" value="F:porin activity"/>
    <property type="evidence" value="ECO:0007669"/>
    <property type="project" value="InterPro"/>
</dbReference>
<gene>
    <name evidence="3" type="ORF">SAMN04488045_2142</name>
</gene>
<proteinExistence type="predicted"/>
<evidence type="ECO:0000313" key="3">
    <source>
        <dbReference type="EMBL" id="SEG24472.1"/>
    </source>
</evidence>
<dbReference type="GO" id="GO:0016020">
    <property type="term" value="C:membrane"/>
    <property type="evidence" value="ECO:0007669"/>
    <property type="project" value="InterPro"/>
</dbReference>
<feature type="signal peptide" evidence="1">
    <location>
        <begin position="1"/>
        <end position="20"/>
    </location>
</feature>
<name>A0A1H5YLF1_9RHOB</name>
<feature type="chain" id="PRO_5009290681" evidence="1">
    <location>
        <begin position="21"/>
        <end position="356"/>
    </location>
</feature>
<dbReference type="Gene3D" id="2.40.160.10">
    <property type="entry name" value="Porin"/>
    <property type="match status" value="1"/>
</dbReference>
<protein>
    <submittedName>
        <fullName evidence="3">Outer membrane protein OmpU</fullName>
    </submittedName>
</protein>
<evidence type="ECO:0000313" key="4">
    <source>
        <dbReference type="Proteomes" id="UP000236752"/>
    </source>
</evidence>
<dbReference type="EMBL" id="FNUZ01000003">
    <property type="protein sequence ID" value="SEG24472.1"/>
    <property type="molecule type" value="Genomic_DNA"/>
</dbReference>
<dbReference type="AlphaFoldDB" id="A0A1H5YLF1"/>
<dbReference type="InterPro" id="IPR033900">
    <property type="entry name" value="Gram_neg_porin_domain"/>
</dbReference>
<dbReference type="OrthoDB" id="7326315at2"/>
<dbReference type="RefSeq" id="WP_103910478.1">
    <property type="nucleotide sequence ID" value="NZ_FNUZ01000003.1"/>
</dbReference>
<keyword evidence="1" id="KW-0732">Signal</keyword>
<feature type="domain" description="Porin" evidence="2">
    <location>
        <begin position="7"/>
        <end position="334"/>
    </location>
</feature>
<sequence length="356" mass="36123">MKKILLASTALVASAGIASAEVSISGMAEMGIFNSGSANININTTTTVVSSAVVTLTSVTTTETEGDTQFFTDIDVTFKMSGETDGGISFGATVDLDENAAFAPATQGGETIFVSYGGATLTMGDTDGAFDAAMPEVLMAGGSINDDEENAGYNGNSGFDGKGDGQVARFDYAFDAFTLSLSAEQMDDGASDDNIIGVGVKYSGDFNGIAVTAGLGYQTGENMAFAPMATLNGAGFAFVSDAEIIGVGVTAGFANGFSAGLNYSSTDYDLDGLENTTHMGLGLGYEANALAVGFNYGAYENFAGVEDHDVTGYGLAVAYDLGGGLSAKAGYGSSTVELGDDEVQYDSFSLGLGMSF</sequence>